<feature type="non-terminal residue" evidence="2">
    <location>
        <position position="93"/>
    </location>
</feature>
<sequence length="93" mass="10619">LAQYFLYTGRKLEGKYSITVAISLVLGTRMHRIRSPSDSETPQIQLHQEKEEVHCINAFWTVLALNSCWAAVEGHCSSLPYWTPGMRVDTPWP</sequence>
<dbReference type="EMBL" id="ML179107">
    <property type="protein sequence ID" value="THV00246.1"/>
    <property type="molecule type" value="Genomic_DNA"/>
</dbReference>
<evidence type="ECO:0000313" key="3">
    <source>
        <dbReference type="Proteomes" id="UP000297245"/>
    </source>
</evidence>
<feature type="non-terminal residue" evidence="2">
    <location>
        <position position="1"/>
    </location>
</feature>
<accession>A0A4V4HGU7</accession>
<evidence type="ECO:0000313" key="1">
    <source>
        <dbReference type="EMBL" id="THU76950.1"/>
    </source>
</evidence>
<reference evidence="2 3" key="1">
    <citation type="journal article" date="2019" name="Nat. Ecol. Evol.">
        <title>Megaphylogeny resolves global patterns of mushroom evolution.</title>
        <authorList>
            <person name="Varga T."/>
            <person name="Krizsan K."/>
            <person name="Foldi C."/>
            <person name="Dima B."/>
            <person name="Sanchez-Garcia M."/>
            <person name="Sanchez-Ramirez S."/>
            <person name="Szollosi G.J."/>
            <person name="Szarkandi J.G."/>
            <person name="Papp V."/>
            <person name="Albert L."/>
            <person name="Andreopoulos W."/>
            <person name="Angelini C."/>
            <person name="Antonin V."/>
            <person name="Barry K.W."/>
            <person name="Bougher N.L."/>
            <person name="Buchanan P."/>
            <person name="Buyck B."/>
            <person name="Bense V."/>
            <person name="Catcheside P."/>
            <person name="Chovatia M."/>
            <person name="Cooper J."/>
            <person name="Damon W."/>
            <person name="Desjardin D."/>
            <person name="Finy P."/>
            <person name="Geml J."/>
            <person name="Haridas S."/>
            <person name="Hughes K."/>
            <person name="Justo A."/>
            <person name="Karasinski D."/>
            <person name="Kautmanova I."/>
            <person name="Kiss B."/>
            <person name="Kocsube S."/>
            <person name="Kotiranta H."/>
            <person name="LaButti K.M."/>
            <person name="Lechner B.E."/>
            <person name="Liimatainen K."/>
            <person name="Lipzen A."/>
            <person name="Lukacs Z."/>
            <person name="Mihaltcheva S."/>
            <person name="Morgado L.N."/>
            <person name="Niskanen T."/>
            <person name="Noordeloos M.E."/>
            <person name="Ohm R.A."/>
            <person name="Ortiz-Santana B."/>
            <person name="Ovrebo C."/>
            <person name="Racz N."/>
            <person name="Riley R."/>
            <person name="Savchenko A."/>
            <person name="Shiryaev A."/>
            <person name="Soop K."/>
            <person name="Spirin V."/>
            <person name="Szebenyi C."/>
            <person name="Tomsovsky M."/>
            <person name="Tulloss R.E."/>
            <person name="Uehling J."/>
            <person name="Grigoriev I.V."/>
            <person name="Vagvolgyi C."/>
            <person name="Papp T."/>
            <person name="Martin F.M."/>
            <person name="Miettinen O."/>
            <person name="Hibbett D.S."/>
            <person name="Nagy L.G."/>
        </authorList>
    </citation>
    <scope>NUCLEOTIDE SEQUENCE [LARGE SCALE GENOMIC DNA]</scope>
    <source>
        <strain evidence="2 3">CBS 962.96</strain>
    </source>
</reference>
<name>A0A4V4HGU7_DENBC</name>
<keyword evidence="3" id="KW-1185">Reference proteome</keyword>
<evidence type="ECO:0008006" key="4">
    <source>
        <dbReference type="Google" id="ProtNLM"/>
    </source>
</evidence>
<gene>
    <name evidence="2" type="ORF">K435DRAFT_566498</name>
    <name evidence="1" type="ORF">K435DRAFT_575094</name>
</gene>
<evidence type="ECO:0000313" key="2">
    <source>
        <dbReference type="EMBL" id="THV00246.1"/>
    </source>
</evidence>
<dbReference type="Proteomes" id="UP000297245">
    <property type="component" value="Unassembled WGS sequence"/>
</dbReference>
<organism evidence="2 3">
    <name type="scientific">Dendrothele bispora (strain CBS 962.96)</name>
    <dbReference type="NCBI Taxonomy" id="1314807"/>
    <lineage>
        <taxon>Eukaryota</taxon>
        <taxon>Fungi</taxon>
        <taxon>Dikarya</taxon>
        <taxon>Basidiomycota</taxon>
        <taxon>Agaricomycotina</taxon>
        <taxon>Agaricomycetes</taxon>
        <taxon>Agaricomycetidae</taxon>
        <taxon>Agaricales</taxon>
        <taxon>Agaricales incertae sedis</taxon>
        <taxon>Dendrothele</taxon>
    </lineage>
</organism>
<proteinExistence type="predicted"/>
<dbReference type="AlphaFoldDB" id="A0A4V4HGU7"/>
<dbReference type="EMBL" id="ML180631">
    <property type="protein sequence ID" value="THU76950.1"/>
    <property type="molecule type" value="Genomic_DNA"/>
</dbReference>
<protein>
    <recommendedName>
        <fullName evidence="4">Transcription factor domain-containing protein</fullName>
    </recommendedName>
</protein>
<dbReference type="OrthoDB" id="2309723at2759"/>